<dbReference type="PANTHER" id="PTHR32295">
    <property type="entry name" value="IQ-DOMAIN 5-RELATED"/>
    <property type="match status" value="1"/>
</dbReference>
<sequence length="465" mass="53906">MAKKKSWFNLLKTFFVSGSESRLDKGKRKRWVFTRLKIRRLVATSALSPPRERRQQKTEEKQNKHAINVDVETINESNVDAENAKVYFKEDIESIHEPNNETLVLSKLTIHGEETKYFYLYERRIENLAAIKIQTAFRGYLARKALRALKGLVRLQAIVRGRAVRRQAIATLRSLQSIVNIQSEVCAKRCDNQVKSTVHCQEKTLMDLGEKDIKTEHQLARIDLNSQKRWDNRYLSKEEANKMFSSKREAAIKRERIREYWLSHRRSTESDINGRRRYWLEQWVDAQLAKRDDLKNVDTLFSARNREEFERKEMKPKPSLRQYHTDQELVSPVYVPRRSFHHRRQKSTGDHDNTFMGSPSIPTYMAATESAKAKARSMSSPRLRPINTDVYSEINSPYKYKLSPISSINSDATVTSRMGSVPGFSQRSPCLKGTPGPIKSTRSIKDLSFGSDGAFANWDRIGACR</sequence>
<dbReference type="AlphaFoldDB" id="A0A3Q7EJ52"/>
<keyword evidence="1" id="KW-0112">Calmodulin-binding</keyword>
<dbReference type="PANTHER" id="PTHR32295:SF41">
    <property type="entry name" value="PROTEIN IQ-DOMAIN 11"/>
    <property type="match status" value="1"/>
</dbReference>
<dbReference type="SMART" id="SM00015">
    <property type="entry name" value="IQ"/>
    <property type="match status" value="1"/>
</dbReference>
<dbReference type="PaxDb" id="4081-Solyc01g088250.2.1"/>
<feature type="domain" description="DUF4005" evidence="5">
    <location>
        <begin position="352"/>
        <end position="392"/>
    </location>
</feature>
<dbReference type="InterPro" id="IPR025064">
    <property type="entry name" value="DUF4005"/>
</dbReference>
<dbReference type="Gramene" id="Solyc01g088250.3.1">
    <property type="protein sequence ID" value="Solyc01g088250.3.1"/>
    <property type="gene ID" value="Solyc01g088250.3"/>
</dbReference>
<evidence type="ECO:0000256" key="4">
    <source>
        <dbReference type="SAM" id="MobiDB-lite"/>
    </source>
</evidence>
<name>A0A3Q7EJ52_SOLLC</name>
<dbReference type="OMA" id="GDHDNTF"/>
<dbReference type="EnsemblPlants" id="Solyc01g088250.3.1">
    <property type="protein sequence ID" value="Solyc01g088250.3.1"/>
    <property type="gene ID" value="Solyc01g088250.3"/>
</dbReference>
<dbReference type="Pfam" id="PF13178">
    <property type="entry name" value="DUF4005"/>
    <property type="match status" value="1"/>
</dbReference>
<dbReference type="CDD" id="cd23767">
    <property type="entry name" value="IQCD"/>
    <property type="match status" value="1"/>
</dbReference>
<dbReference type="GO" id="GO:0005516">
    <property type="term" value="F:calmodulin binding"/>
    <property type="evidence" value="ECO:0007669"/>
    <property type="project" value="UniProtKB-KW"/>
</dbReference>
<evidence type="ECO:0000256" key="3">
    <source>
        <dbReference type="ARBA" id="ARBA00024378"/>
    </source>
</evidence>
<feature type="region of interest" description="Disordered" evidence="4">
    <location>
        <begin position="340"/>
        <end position="359"/>
    </location>
</feature>
<keyword evidence="7" id="KW-1185">Reference proteome</keyword>
<comment type="similarity">
    <text evidence="2">Belongs to the IQD family.</text>
</comment>
<protein>
    <recommendedName>
        <fullName evidence="5">DUF4005 domain-containing protein</fullName>
    </recommendedName>
</protein>
<dbReference type="InterPro" id="IPR000048">
    <property type="entry name" value="IQ_motif_EF-hand-BS"/>
</dbReference>
<dbReference type="FunCoup" id="A0A3Q7EJ52">
    <property type="interactions" value="790"/>
</dbReference>
<evidence type="ECO:0000256" key="2">
    <source>
        <dbReference type="ARBA" id="ARBA00024341"/>
    </source>
</evidence>
<evidence type="ECO:0000259" key="5">
    <source>
        <dbReference type="Pfam" id="PF13178"/>
    </source>
</evidence>
<dbReference type="Proteomes" id="UP000004994">
    <property type="component" value="Chromosome 1"/>
</dbReference>
<evidence type="ECO:0000256" key="1">
    <source>
        <dbReference type="ARBA" id="ARBA00022860"/>
    </source>
</evidence>
<comment type="subunit">
    <text evidence="3">Binds to multiple calmodulin (CaM) in the presence of Ca(2+) and CaM-like proteins.</text>
</comment>
<organism evidence="6">
    <name type="scientific">Solanum lycopersicum</name>
    <name type="common">Tomato</name>
    <name type="synonym">Lycopersicon esculentum</name>
    <dbReference type="NCBI Taxonomy" id="4081"/>
    <lineage>
        <taxon>Eukaryota</taxon>
        <taxon>Viridiplantae</taxon>
        <taxon>Streptophyta</taxon>
        <taxon>Embryophyta</taxon>
        <taxon>Tracheophyta</taxon>
        <taxon>Spermatophyta</taxon>
        <taxon>Magnoliopsida</taxon>
        <taxon>eudicotyledons</taxon>
        <taxon>Gunneridae</taxon>
        <taxon>Pentapetalae</taxon>
        <taxon>asterids</taxon>
        <taxon>lamiids</taxon>
        <taxon>Solanales</taxon>
        <taxon>Solanaceae</taxon>
        <taxon>Solanoideae</taxon>
        <taxon>Solaneae</taxon>
        <taxon>Solanum</taxon>
        <taxon>Solanum subgen. Lycopersicon</taxon>
    </lineage>
</organism>
<dbReference type="STRING" id="4081.A0A3Q7EJ52"/>
<dbReference type="PROSITE" id="PS50096">
    <property type="entry name" value="IQ"/>
    <property type="match status" value="2"/>
</dbReference>
<dbReference type="InParanoid" id="A0A3Q7EJ52"/>
<reference evidence="6" key="2">
    <citation type="submission" date="2019-01" db="UniProtKB">
        <authorList>
            <consortium name="EnsemblPlants"/>
        </authorList>
    </citation>
    <scope>IDENTIFICATION</scope>
    <source>
        <strain evidence="6">cv. Heinz 1706</strain>
    </source>
</reference>
<evidence type="ECO:0000313" key="6">
    <source>
        <dbReference type="EnsemblPlants" id="Solyc01g088250.3.1"/>
    </source>
</evidence>
<dbReference type="SMR" id="A0A3Q7EJ52"/>
<dbReference type="Pfam" id="PF00612">
    <property type="entry name" value="IQ"/>
    <property type="match status" value="1"/>
</dbReference>
<dbReference type="Gene3D" id="1.20.5.190">
    <property type="match status" value="1"/>
</dbReference>
<evidence type="ECO:0000313" key="7">
    <source>
        <dbReference type="Proteomes" id="UP000004994"/>
    </source>
</evidence>
<reference evidence="6" key="1">
    <citation type="journal article" date="2012" name="Nature">
        <title>The tomato genome sequence provides insights into fleshy fruit evolution.</title>
        <authorList>
            <consortium name="Tomato Genome Consortium"/>
        </authorList>
    </citation>
    <scope>NUCLEOTIDE SEQUENCE [LARGE SCALE GENOMIC DNA]</scope>
    <source>
        <strain evidence="6">cv. Heinz 1706</strain>
    </source>
</reference>
<accession>A0A3Q7EJ52</accession>
<proteinExistence type="inferred from homology"/>